<protein>
    <recommendedName>
        <fullName evidence="1">Sdz-33 F-box domain-containing protein</fullName>
    </recommendedName>
</protein>
<dbReference type="PANTHER" id="PTHR21503:SF8">
    <property type="entry name" value="F-BOX ASSOCIATED DOMAIN-CONTAINING PROTEIN-RELATED"/>
    <property type="match status" value="1"/>
</dbReference>
<evidence type="ECO:0000313" key="3">
    <source>
        <dbReference type="Proteomes" id="UP000230233"/>
    </source>
</evidence>
<dbReference type="AlphaFoldDB" id="A0A2G5UWW4"/>
<accession>A0A2G5UWW4</accession>
<sequence length="345" mass="41166">MAKFPILKVPDVVFREITSTMTPIEIIKLSMSDFKMELLLQNQKYNVRAIHFELGNINPGIHINTTNECPSVSFEETENNNGIQLTKLVQLRNRYQKENEEELCLTHVSLEEMFRIYSNLTLLFSSPGINWILLFSELELDAFWEYTERILKTEFNGFTVCGEIALKFRSFEYKDARWLKIEDLFNIRNSYSVELGTTNFDCSDVNQFLHYWSDCDKDMMEQININLREGTQIDMQEILKNFITISDSYRCFIKARNMRHRKYIVGELEFIENEIRFSAWDPFKEDRLYQYLVLKLVYQKRDCEKKIRENEKKCRGLPSADKTKFQLELEELERKLTVLNRDFVV</sequence>
<dbReference type="OrthoDB" id="10637177at2759"/>
<comment type="caution">
    <text evidence="2">The sequence shown here is derived from an EMBL/GenBank/DDBJ whole genome shotgun (WGS) entry which is preliminary data.</text>
</comment>
<feature type="domain" description="Sdz-33 F-box" evidence="1">
    <location>
        <begin position="167"/>
        <end position="224"/>
    </location>
</feature>
<dbReference type="PANTHER" id="PTHR21503">
    <property type="entry name" value="F-BOX-CONTAINING HYPOTHETICAL PROTEIN C.ELEGANS"/>
    <property type="match status" value="1"/>
</dbReference>
<dbReference type="InterPro" id="IPR012885">
    <property type="entry name" value="F-box_Sdz-33"/>
</dbReference>
<dbReference type="Proteomes" id="UP000230233">
    <property type="component" value="Chromosome II"/>
</dbReference>
<name>A0A2G5UWW4_9PELO</name>
<gene>
    <name evidence="2" type="primary">Cnig_chr_II.g4550</name>
    <name evidence="2" type="ORF">B9Z55_004550</name>
</gene>
<dbReference type="Pfam" id="PF07735">
    <property type="entry name" value="FBA_2"/>
    <property type="match status" value="1"/>
</dbReference>
<evidence type="ECO:0000259" key="1">
    <source>
        <dbReference type="Pfam" id="PF07735"/>
    </source>
</evidence>
<keyword evidence="3" id="KW-1185">Reference proteome</keyword>
<organism evidence="2 3">
    <name type="scientific">Caenorhabditis nigoni</name>
    <dbReference type="NCBI Taxonomy" id="1611254"/>
    <lineage>
        <taxon>Eukaryota</taxon>
        <taxon>Metazoa</taxon>
        <taxon>Ecdysozoa</taxon>
        <taxon>Nematoda</taxon>
        <taxon>Chromadorea</taxon>
        <taxon>Rhabditida</taxon>
        <taxon>Rhabditina</taxon>
        <taxon>Rhabditomorpha</taxon>
        <taxon>Rhabditoidea</taxon>
        <taxon>Rhabditidae</taxon>
        <taxon>Peloderinae</taxon>
        <taxon>Caenorhabditis</taxon>
    </lineage>
</organism>
<proteinExistence type="predicted"/>
<dbReference type="EMBL" id="PDUG01000002">
    <property type="protein sequence ID" value="PIC44045.1"/>
    <property type="molecule type" value="Genomic_DNA"/>
</dbReference>
<evidence type="ECO:0000313" key="2">
    <source>
        <dbReference type="EMBL" id="PIC44045.1"/>
    </source>
</evidence>
<reference evidence="3" key="1">
    <citation type="submission" date="2017-10" db="EMBL/GenBank/DDBJ databases">
        <title>Rapid genome shrinkage in a self-fertile nematode reveals novel sperm competition proteins.</title>
        <authorList>
            <person name="Yin D."/>
            <person name="Schwarz E.M."/>
            <person name="Thomas C.G."/>
            <person name="Felde R.L."/>
            <person name="Korf I.F."/>
            <person name="Cutter A.D."/>
            <person name="Schartner C.M."/>
            <person name="Ralston E.J."/>
            <person name="Meyer B.J."/>
            <person name="Haag E.S."/>
        </authorList>
    </citation>
    <scope>NUCLEOTIDE SEQUENCE [LARGE SCALE GENOMIC DNA]</scope>
    <source>
        <strain evidence="3">JU1422</strain>
    </source>
</reference>